<dbReference type="AlphaFoldDB" id="A0AB39MPN4"/>
<feature type="domain" description="NADP-dependent oxidoreductase" evidence="2">
    <location>
        <begin position="15"/>
        <end position="112"/>
    </location>
</feature>
<protein>
    <submittedName>
        <fullName evidence="3">Aldo/keto reductase</fullName>
    </submittedName>
</protein>
<dbReference type="PANTHER" id="PTHR43364">
    <property type="entry name" value="NADH-SPECIFIC METHYLGLYOXAL REDUCTASE-RELATED"/>
    <property type="match status" value="1"/>
</dbReference>
<dbReference type="GO" id="GO:0016491">
    <property type="term" value="F:oxidoreductase activity"/>
    <property type="evidence" value="ECO:0007669"/>
    <property type="project" value="UniProtKB-KW"/>
</dbReference>
<keyword evidence="1" id="KW-0560">Oxidoreductase</keyword>
<dbReference type="InterPro" id="IPR036812">
    <property type="entry name" value="NAD(P)_OxRdtase_dom_sf"/>
</dbReference>
<dbReference type="Gene3D" id="3.20.20.100">
    <property type="entry name" value="NADP-dependent oxidoreductase domain"/>
    <property type="match status" value="1"/>
</dbReference>
<evidence type="ECO:0000259" key="2">
    <source>
        <dbReference type="Pfam" id="PF00248"/>
    </source>
</evidence>
<dbReference type="GO" id="GO:0005829">
    <property type="term" value="C:cytosol"/>
    <property type="evidence" value="ECO:0007669"/>
    <property type="project" value="TreeGrafter"/>
</dbReference>
<evidence type="ECO:0000313" key="3">
    <source>
        <dbReference type="EMBL" id="XDQ06934.1"/>
    </source>
</evidence>
<dbReference type="PANTHER" id="PTHR43364:SF4">
    <property type="entry name" value="NAD(P)-LINKED OXIDOREDUCTASE SUPERFAMILY PROTEIN"/>
    <property type="match status" value="1"/>
</dbReference>
<proteinExistence type="predicted"/>
<dbReference type="Pfam" id="PF00248">
    <property type="entry name" value="Aldo_ket_red"/>
    <property type="match status" value="1"/>
</dbReference>
<accession>A0AB39MPN4</accession>
<dbReference type="InterPro" id="IPR050523">
    <property type="entry name" value="AKR_Detox_Biosynth"/>
</dbReference>
<dbReference type="EMBL" id="CP163431">
    <property type="protein sequence ID" value="XDQ06934.1"/>
    <property type="molecule type" value="Genomic_DNA"/>
</dbReference>
<name>A0AB39MPN4_9ACTN</name>
<dbReference type="SUPFAM" id="SSF51430">
    <property type="entry name" value="NAD(P)-linked oxidoreductase"/>
    <property type="match status" value="1"/>
</dbReference>
<evidence type="ECO:0000256" key="1">
    <source>
        <dbReference type="ARBA" id="ARBA00023002"/>
    </source>
</evidence>
<sequence>MRTTALGRTGLPVSRIAFGTWQLGGDWGVFAEDEAKAAIRRARGLGVNIFDTAQAYGFGASERLLGSALRDELRSNRDELVIATKGGLRRTDTGVTRDAGPCALREGVDASLVDSGKIRHVDVAMVGTRHADHVEDNLAAADITLGETGLKEIDSIMAAATPVVGPSPESM</sequence>
<gene>
    <name evidence="3" type="ORF">AB5J58_45135</name>
</gene>
<dbReference type="RefSeq" id="WP_369191782.1">
    <property type="nucleotide sequence ID" value="NZ_CP163431.1"/>
</dbReference>
<dbReference type="InterPro" id="IPR023210">
    <property type="entry name" value="NADP_OxRdtase_dom"/>
</dbReference>
<reference evidence="3" key="1">
    <citation type="submission" date="2024-07" db="EMBL/GenBank/DDBJ databases">
        <authorList>
            <person name="Yu S.T."/>
        </authorList>
    </citation>
    <scope>NUCLEOTIDE SEQUENCE</scope>
    <source>
        <strain evidence="3">R08</strain>
    </source>
</reference>
<organism evidence="3">
    <name type="scientific">Streptomyces sp. R08</name>
    <dbReference type="NCBI Taxonomy" id="3238624"/>
    <lineage>
        <taxon>Bacteria</taxon>
        <taxon>Bacillati</taxon>
        <taxon>Actinomycetota</taxon>
        <taxon>Actinomycetes</taxon>
        <taxon>Kitasatosporales</taxon>
        <taxon>Streptomycetaceae</taxon>
        <taxon>Streptomyces</taxon>
    </lineage>
</organism>